<evidence type="ECO:0000256" key="8">
    <source>
        <dbReference type="ARBA" id="ARBA00023170"/>
    </source>
</evidence>
<evidence type="ECO:0000313" key="10">
    <source>
        <dbReference type="EMBL" id="KAJ6988776.1"/>
    </source>
</evidence>
<dbReference type="Gene3D" id="3.80.10.10">
    <property type="entry name" value="Ribonuclease Inhibitor"/>
    <property type="match status" value="1"/>
</dbReference>
<dbReference type="SUPFAM" id="SSF52058">
    <property type="entry name" value="L domain-like"/>
    <property type="match status" value="1"/>
</dbReference>
<keyword evidence="5" id="KW-0677">Repeat</keyword>
<keyword evidence="4" id="KW-0732">Signal</keyword>
<protein>
    <recommendedName>
        <fullName evidence="12">Non-specific serine/threonine protein kinase</fullName>
    </recommendedName>
</protein>
<keyword evidence="6" id="KW-1133">Transmembrane helix</keyword>
<reference evidence="10" key="1">
    <citation type="journal article" date="2023" name="Mol. Ecol. Resour.">
        <title>Chromosome-level genome assembly of a triploid poplar Populus alba 'Berolinensis'.</title>
        <authorList>
            <person name="Chen S."/>
            <person name="Yu Y."/>
            <person name="Wang X."/>
            <person name="Wang S."/>
            <person name="Zhang T."/>
            <person name="Zhou Y."/>
            <person name="He R."/>
            <person name="Meng N."/>
            <person name="Wang Y."/>
            <person name="Liu W."/>
            <person name="Liu Z."/>
            <person name="Liu J."/>
            <person name="Guo Q."/>
            <person name="Huang H."/>
            <person name="Sederoff R.R."/>
            <person name="Wang G."/>
            <person name="Qu G."/>
            <person name="Chen S."/>
        </authorList>
    </citation>
    <scope>NUCLEOTIDE SEQUENCE</scope>
    <source>
        <strain evidence="10">SC-2020</strain>
    </source>
</reference>
<dbReference type="PANTHER" id="PTHR48063">
    <property type="entry name" value="LRR RECEPTOR-LIKE KINASE"/>
    <property type="match status" value="1"/>
</dbReference>
<keyword evidence="7" id="KW-0472">Membrane</keyword>
<dbReference type="GO" id="GO:0016020">
    <property type="term" value="C:membrane"/>
    <property type="evidence" value="ECO:0007669"/>
    <property type="project" value="UniProtKB-SubCell"/>
</dbReference>
<comment type="subcellular location">
    <subcellularLocation>
        <location evidence="1">Membrane</location>
        <topology evidence="1">Single-pass type I membrane protein</topology>
    </subcellularLocation>
</comment>
<dbReference type="PANTHER" id="PTHR48063:SF29">
    <property type="entry name" value="LRR RECEPTOR-LIKE KINASE FAMILY PROTEIN"/>
    <property type="match status" value="1"/>
</dbReference>
<gene>
    <name evidence="10" type="ORF">NC653_021637</name>
</gene>
<name>A0AAD6QDW1_9ROSI</name>
<evidence type="ECO:0000256" key="1">
    <source>
        <dbReference type="ARBA" id="ARBA00004479"/>
    </source>
</evidence>
<evidence type="ECO:0000256" key="6">
    <source>
        <dbReference type="ARBA" id="ARBA00022989"/>
    </source>
</evidence>
<keyword evidence="2" id="KW-0433">Leucine-rich repeat</keyword>
<evidence type="ECO:0000256" key="2">
    <source>
        <dbReference type="ARBA" id="ARBA00022614"/>
    </source>
</evidence>
<keyword evidence="8" id="KW-0675">Receptor</keyword>
<organism evidence="10 11">
    <name type="scientific">Populus alba x Populus x berolinensis</name>
    <dbReference type="NCBI Taxonomy" id="444605"/>
    <lineage>
        <taxon>Eukaryota</taxon>
        <taxon>Viridiplantae</taxon>
        <taxon>Streptophyta</taxon>
        <taxon>Embryophyta</taxon>
        <taxon>Tracheophyta</taxon>
        <taxon>Spermatophyta</taxon>
        <taxon>Magnoliopsida</taxon>
        <taxon>eudicotyledons</taxon>
        <taxon>Gunneridae</taxon>
        <taxon>Pentapetalae</taxon>
        <taxon>rosids</taxon>
        <taxon>fabids</taxon>
        <taxon>Malpighiales</taxon>
        <taxon>Salicaceae</taxon>
        <taxon>Saliceae</taxon>
        <taxon>Populus</taxon>
    </lineage>
</organism>
<evidence type="ECO:0000256" key="3">
    <source>
        <dbReference type="ARBA" id="ARBA00022692"/>
    </source>
</evidence>
<dbReference type="InterPro" id="IPR032675">
    <property type="entry name" value="LRR_dom_sf"/>
</dbReference>
<dbReference type="InterPro" id="IPR046956">
    <property type="entry name" value="RLP23-like"/>
</dbReference>
<dbReference type="InterPro" id="IPR001611">
    <property type="entry name" value="Leu-rich_rpt"/>
</dbReference>
<evidence type="ECO:0008006" key="12">
    <source>
        <dbReference type="Google" id="ProtNLM"/>
    </source>
</evidence>
<dbReference type="Pfam" id="PF13855">
    <property type="entry name" value="LRR_8"/>
    <property type="match status" value="1"/>
</dbReference>
<keyword evidence="11" id="KW-1185">Reference proteome</keyword>
<dbReference type="FunFam" id="3.80.10.10:FF:000383">
    <property type="entry name" value="Leucine-rich repeat receptor protein kinase EMS1"/>
    <property type="match status" value="1"/>
</dbReference>
<evidence type="ECO:0000256" key="4">
    <source>
        <dbReference type="ARBA" id="ARBA00022729"/>
    </source>
</evidence>
<dbReference type="EMBL" id="JAQIZT010000008">
    <property type="protein sequence ID" value="KAJ6988776.1"/>
    <property type="molecule type" value="Genomic_DNA"/>
</dbReference>
<evidence type="ECO:0000313" key="11">
    <source>
        <dbReference type="Proteomes" id="UP001164929"/>
    </source>
</evidence>
<proteinExistence type="predicted"/>
<dbReference type="Pfam" id="PF00560">
    <property type="entry name" value="LRR_1"/>
    <property type="match status" value="1"/>
</dbReference>
<comment type="caution">
    <text evidence="10">The sequence shown here is derived from an EMBL/GenBank/DDBJ whole genome shotgun (WGS) entry which is preliminary data.</text>
</comment>
<accession>A0AAD6QDW1</accession>
<keyword evidence="9" id="KW-0325">Glycoprotein</keyword>
<evidence type="ECO:0000256" key="5">
    <source>
        <dbReference type="ARBA" id="ARBA00022737"/>
    </source>
</evidence>
<dbReference type="AlphaFoldDB" id="A0AAD6QDW1"/>
<evidence type="ECO:0000256" key="9">
    <source>
        <dbReference type="ARBA" id="ARBA00023180"/>
    </source>
</evidence>
<dbReference type="Proteomes" id="UP001164929">
    <property type="component" value="Chromosome 8"/>
</dbReference>
<evidence type="ECO:0000256" key="7">
    <source>
        <dbReference type="ARBA" id="ARBA00023136"/>
    </source>
</evidence>
<sequence length="205" mass="22481">MLVGNIPETVCYLSSVHILDLALDNLSGPIPKCLRNLTVLKLPGLLFKFLLSTLHVPCSSHAELNVEGRLVEYTSIIYLVNNIDLSCNNLSGVIPEEITNLSTLVTLNLSWNQLTGMIPENIGSMKQIEDPDLSSNHHSGLIPPSMTSLTFLKNLNLSFNNLSGQFHPPTSSIPSMIHQFTRATLIFVDLHCQSCVTSPTMGKLD</sequence>
<keyword evidence="3" id="KW-0812">Transmembrane</keyword>